<reference evidence="1" key="1">
    <citation type="submission" date="2023-07" db="EMBL/GenBank/DDBJ databases">
        <title>Sorghum-associated microbial communities from plants grown in Nebraska, USA.</title>
        <authorList>
            <person name="Schachtman D."/>
        </authorList>
    </citation>
    <scope>NUCLEOTIDE SEQUENCE</scope>
    <source>
        <strain evidence="1">BE80</strain>
    </source>
</reference>
<name>A0AAP5LPL0_PAEAM</name>
<accession>A0AAP5LPL0</accession>
<organism evidence="1 2">
    <name type="scientific">Paenibacillus amylolyticus</name>
    <dbReference type="NCBI Taxonomy" id="1451"/>
    <lineage>
        <taxon>Bacteria</taxon>
        <taxon>Bacillati</taxon>
        <taxon>Bacillota</taxon>
        <taxon>Bacilli</taxon>
        <taxon>Bacillales</taxon>
        <taxon>Paenibacillaceae</taxon>
        <taxon>Paenibacillus</taxon>
    </lineage>
</organism>
<protein>
    <submittedName>
        <fullName evidence="1">Uncharacterized protein</fullName>
    </submittedName>
</protein>
<dbReference type="AlphaFoldDB" id="A0AAP5LPL0"/>
<sequence length="66" mass="7701">MIHAFLSSRSSRTENYLVDIVSMQILIMSIVRFKQMFSHVSMLLFLCVIIIKKVGKVNPWDTILEE</sequence>
<gene>
    <name evidence="1" type="ORF">J2W91_005492</name>
</gene>
<dbReference type="EMBL" id="JAVDTR010000021">
    <property type="protein sequence ID" value="MDR6726967.1"/>
    <property type="molecule type" value="Genomic_DNA"/>
</dbReference>
<evidence type="ECO:0000313" key="2">
    <source>
        <dbReference type="Proteomes" id="UP001254832"/>
    </source>
</evidence>
<proteinExistence type="predicted"/>
<comment type="caution">
    <text evidence="1">The sequence shown here is derived from an EMBL/GenBank/DDBJ whole genome shotgun (WGS) entry which is preliminary data.</text>
</comment>
<evidence type="ECO:0000313" key="1">
    <source>
        <dbReference type="EMBL" id="MDR6726967.1"/>
    </source>
</evidence>
<dbReference type="Proteomes" id="UP001254832">
    <property type="component" value="Unassembled WGS sequence"/>
</dbReference>